<comment type="caution">
    <text evidence="1">The sequence shown here is derived from an EMBL/GenBank/DDBJ whole genome shotgun (WGS) entry which is preliminary data.</text>
</comment>
<gene>
    <name evidence="1" type="ORF">PGTUg99_010088</name>
</gene>
<sequence>MTTSWLMRVIAFDHVKDTIKRTRHSTHAKPGRLGSPISTPVLDPDHHSVSLFLSTRLSAFFHIFKSDSGARPGLLLDDLKPKPSIVKRRGSSDPKARTFAIFRFRLFVKLMTSLPVHLSAFSLAEDRALFLFRFRPLTAAGTHCSNSKNLGH</sequence>
<reference evidence="1 2" key="1">
    <citation type="submission" date="2019-05" db="EMBL/GenBank/DDBJ databases">
        <title>Emergence of the Ug99 lineage of the wheat stem rust pathogen through somatic hybridization.</title>
        <authorList>
            <person name="Li F."/>
            <person name="Upadhyaya N.M."/>
            <person name="Sperschneider J."/>
            <person name="Matny O."/>
            <person name="Nguyen-Phuc H."/>
            <person name="Mago R."/>
            <person name="Raley C."/>
            <person name="Miller M.E."/>
            <person name="Silverstein K.A.T."/>
            <person name="Henningsen E."/>
            <person name="Hirsch C.D."/>
            <person name="Visser B."/>
            <person name="Pretorius Z.A."/>
            <person name="Steffenson B.J."/>
            <person name="Schwessinger B."/>
            <person name="Dodds P.N."/>
            <person name="Figueroa M."/>
        </authorList>
    </citation>
    <scope>NUCLEOTIDE SEQUENCE [LARGE SCALE GENOMIC DNA]</scope>
    <source>
        <strain evidence="1 2">Ug99</strain>
    </source>
</reference>
<name>A0A5B0RCW5_PUCGR</name>
<organism evidence="1 2">
    <name type="scientific">Puccinia graminis f. sp. tritici</name>
    <dbReference type="NCBI Taxonomy" id="56615"/>
    <lineage>
        <taxon>Eukaryota</taxon>
        <taxon>Fungi</taxon>
        <taxon>Dikarya</taxon>
        <taxon>Basidiomycota</taxon>
        <taxon>Pucciniomycotina</taxon>
        <taxon>Pucciniomycetes</taxon>
        <taxon>Pucciniales</taxon>
        <taxon>Pucciniaceae</taxon>
        <taxon>Puccinia</taxon>
    </lineage>
</organism>
<evidence type="ECO:0000313" key="1">
    <source>
        <dbReference type="EMBL" id="KAA1123560.1"/>
    </source>
</evidence>
<dbReference type="EMBL" id="VDEP01000207">
    <property type="protein sequence ID" value="KAA1123560.1"/>
    <property type="molecule type" value="Genomic_DNA"/>
</dbReference>
<protein>
    <submittedName>
        <fullName evidence="1">Uncharacterized protein</fullName>
    </submittedName>
</protein>
<proteinExistence type="predicted"/>
<accession>A0A5B0RCW5</accession>
<dbReference type="Proteomes" id="UP000325313">
    <property type="component" value="Unassembled WGS sequence"/>
</dbReference>
<dbReference type="AlphaFoldDB" id="A0A5B0RCW5"/>
<evidence type="ECO:0000313" key="2">
    <source>
        <dbReference type="Proteomes" id="UP000325313"/>
    </source>
</evidence>